<gene>
    <name evidence="4" type="ORF">F7O44_02260</name>
</gene>
<evidence type="ECO:0000313" key="5">
    <source>
        <dbReference type="Proteomes" id="UP000460435"/>
    </source>
</evidence>
<keyword evidence="1 4" id="KW-0808">Transferase</keyword>
<dbReference type="PANTHER" id="PTHR43877">
    <property type="entry name" value="AMINOALKYLPHOSPHONATE N-ACETYLTRANSFERASE-RELATED-RELATED"/>
    <property type="match status" value="1"/>
</dbReference>
<dbReference type="InterPro" id="IPR000182">
    <property type="entry name" value="GNAT_dom"/>
</dbReference>
<keyword evidence="2" id="KW-0012">Acyltransferase</keyword>
<accession>A0A7K3M0A3</accession>
<dbReference type="InterPro" id="IPR050832">
    <property type="entry name" value="Bact_Acetyltransf"/>
</dbReference>
<keyword evidence="5" id="KW-1185">Reference proteome</keyword>
<dbReference type="InterPro" id="IPR016181">
    <property type="entry name" value="Acyl_CoA_acyltransferase"/>
</dbReference>
<feature type="domain" description="N-acetyltransferase" evidence="3">
    <location>
        <begin position="4"/>
        <end position="164"/>
    </location>
</feature>
<evidence type="ECO:0000313" key="4">
    <source>
        <dbReference type="EMBL" id="NDL55888.1"/>
    </source>
</evidence>
<reference evidence="4 5" key="1">
    <citation type="submission" date="2019-11" db="EMBL/GenBank/DDBJ databases">
        <authorList>
            <person name="Li X.-J."/>
            <person name="Feng X.-M."/>
        </authorList>
    </citation>
    <scope>NUCLEOTIDE SEQUENCE [LARGE SCALE GENOMIC DNA]</scope>
    <source>
        <strain evidence="4 5">XMNu-373</strain>
    </source>
</reference>
<evidence type="ECO:0000256" key="1">
    <source>
        <dbReference type="ARBA" id="ARBA00022679"/>
    </source>
</evidence>
<dbReference type="PROSITE" id="PS51186">
    <property type="entry name" value="GNAT"/>
    <property type="match status" value="1"/>
</dbReference>
<proteinExistence type="predicted"/>
<organism evidence="4 5">
    <name type="scientific">Phytoactinopolyspora mesophila</name>
    <dbReference type="NCBI Taxonomy" id="2650750"/>
    <lineage>
        <taxon>Bacteria</taxon>
        <taxon>Bacillati</taxon>
        <taxon>Actinomycetota</taxon>
        <taxon>Actinomycetes</taxon>
        <taxon>Jiangellales</taxon>
        <taxon>Jiangellaceae</taxon>
        <taxon>Phytoactinopolyspora</taxon>
    </lineage>
</organism>
<dbReference type="GO" id="GO:0016747">
    <property type="term" value="F:acyltransferase activity, transferring groups other than amino-acyl groups"/>
    <property type="evidence" value="ECO:0007669"/>
    <property type="project" value="InterPro"/>
</dbReference>
<sequence>MSTLDLRRATAADRPALERLWLMFSHDLSEYRGILPNPDSTFRSERLAAAFDDPDRAAYVLMSDEHPIGFAIVRDLSQPVRVLNSFFVVRGARRNGFGLRAVRDLVAVYPGKWEVAFQPDNVTAVNFWRRAAARLAGDAWTEEHRAVPGRADLPPDTWISFDTRTRRKRILT</sequence>
<dbReference type="RefSeq" id="WP_162448551.1">
    <property type="nucleotide sequence ID" value="NZ_WLZY01000001.1"/>
</dbReference>
<dbReference type="EMBL" id="WLZY01000001">
    <property type="protein sequence ID" value="NDL55888.1"/>
    <property type="molecule type" value="Genomic_DNA"/>
</dbReference>
<comment type="caution">
    <text evidence="4">The sequence shown here is derived from an EMBL/GenBank/DDBJ whole genome shotgun (WGS) entry which is preliminary data.</text>
</comment>
<dbReference type="SUPFAM" id="SSF55729">
    <property type="entry name" value="Acyl-CoA N-acyltransferases (Nat)"/>
    <property type="match status" value="1"/>
</dbReference>
<evidence type="ECO:0000256" key="2">
    <source>
        <dbReference type="ARBA" id="ARBA00023315"/>
    </source>
</evidence>
<evidence type="ECO:0000259" key="3">
    <source>
        <dbReference type="PROSITE" id="PS51186"/>
    </source>
</evidence>
<protein>
    <submittedName>
        <fullName evidence="4">GNAT family N-acetyltransferase</fullName>
    </submittedName>
</protein>
<dbReference type="AlphaFoldDB" id="A0A7K3M0A3"/>
<name>A0A7K3M0A3_9ACTN</name>
<dbReference type="Gene3D" id="3.40.630.30">
    <property type="match status" value="1"/>
</dbReference>
<dbReference type="Pfam" id="PF00583">
    <property type="entry name" value="Acetyltransf_1"/>
    <property type="match status" value="1"/>
</dbReference>
<dbReference type="Proteomes" id="UP000460435">
    <property type="component" value="Unassembled WGS sequence"/>
</dbReference>